<dbReference type="PROSITE" id="PS50297">
    <property type="entry name" value="ANK_REP_REGION"/>
    <property type="match status" value="1"/>
</dbReference>
<dbReference type="PANTHER" id="PTHR24121:SF15">
    <property type="entry name" value="ANKYRIN REPEAT PROTEIN"/>
    <property type="match status" value="1"/>
</dbReference>
<dbReference type="AlphaFoldDB" id="A0A7J7GED6"/>
<dbReference type="SMART" id="SM00248">
    <property type="entry name" value="ANK"/>
    <property type="match status" value="4"/>
</dbReference>
<keyword evidence="1" id="KW-0040">ANK repeat</keyword>
<protein>
    <recommendedName>
        <fullName evidence="4">PGG domain-containing protein</fullName>
    </recommendedName>
</protein>
<organism evidence="2 3">
    <name type="scientific">Camellia sinensis</name>
    <name type="common">Tea plant</name>
    <name type="synonym">Thea sinensis</name>
    <dbReference type="NCBI Taxonomy" id="4442"/>
    <lineage>
        <taxon>Eukaryota</taxon>
        <taxon>Viridiplantae</taxon>
        <taxon>Streptophyta</taxon>
        <taxon>Embryophyta</taxon>
        <taxon>Tracheophyta</taxon>
        <taxon>Spermatophyta</taxon>
        <taxon>Magnoliopsida</taxon>
        <taxon>eudicotyledons</taxon>
        <taxon>Gunneridae</taxon>
        <taxon>Pentapetalae</taxon>
        <taxon>asterids</taxon>
        <taxon>Ericales</taxon>
        <taxon>Theaceae</taxon>
        <taxon>Camellia</taxon>
    </lineage>
</organism>
<keyword evidence="3" id="KW-1185">Reference proteome</keyword>
<evidence type="ECO:0000313" key="2">
    <source>
        <dbReference type="EMBL" id="KAF5939100.1"/>
    </source>
</evidence>
<proteinExistence type="predicted"/>
<feature type="repeat" description="ANK" evidence="1">
    <location>
        <begin position="45"/>
        <end position="67"/>
    </location>
</feature>
<evidence type="ECO:0000256" key="1">
    <source>
        <dbReference type="PROSITE-ProRule" id="PRU00023"/>
    </source>
</evidence>
<comment type="caution">
    <text evidence="2">The sequence shown here is derived from an EMBL/GenBank/DDBJ whole genome shotgun (WGS) entry which is preliminary data.</text>
</comment>
<sequence length="250" mass="28442">MPLFTFAVRYTFDDFINSVMKRQWKNVLRMSDGHPQWHTKKLTGSGDTALHLAVSDGQIKVVQQLLQQLLRNSETEVHGVTLLEILKVENEIGNTPLHLAAAFGSVEMCKSIASIDHDHTLIRARNHDNETPFFVAVLNGNKDAFLYLHGLIQKDMQDAGAEEVRDSLDAYSYCRSSDGNTILHAAITREYFELASHIIDLYERLAYFVNEQGVTPFHVLANKRSAFKSASDLGWFNKIIYNCKYEIYNT</sequence>
<evidence type="ECO:0000313" key="3">
    <source>
        <dbReference type="Proteomes" id="UP000593564"/>
    </source>
</evidence>
<dbReference type="PROSITE" id="PS50088">
    <property type="entry name" value="ANK_REPEAT"/>
    <property type="match status" value="1"/>
</dbReference>
<dbReference type="PANTHER" id="PTHR24121">
    <property type="entry name" value="NO MECHANORECEPTOR POTENTIAL C, ISOFORM D-RELATED"/>
    <property type="match status" value="1"/>
</dbReference>
<dbReference type="InterPro" id="IPR036770">
    <property type="entry name" value="Ankyrin_rpt-contain_sf"/>
</dbReference>
<evidence type="ECO:0008006" key="4">
    <source>
        <dbReference type="Google" id="ProtNLM"/>
    </source>
</evidence>
<dbReference type="Pfam" id="PF12796">
    <property type="entry name" value="Ank_2"/>
    <property type="match status" value="1"/>
</dbReference>
<dbReference type="EMBL" id="JACBKZ010000011">
    <property type="protein sequence ID" value="KAF5939100.1"/>
    <property type="molecule type" value="Genomic_DNA"/>
</dbReference>
<dbReference type="SUPFAM" id="SSF48403">
    <property type="entry name" value="Ankyrin repeat"/>
    <property type="match status" value="1"/>
</dbReference>
<dbReference type="Proteomes" id="UP000593564">
    <property type="component" value="Unassembled WGS sequence"/>
</dbReference>
<gene>
    <name evidence="2" type="ORF">HYC85_023359</name>
</gene>
<accession>A0A7J7GED6</accession>
<dbReference type="Gene3D" id="1.25.40.20">
    <property type="entry name" value="Ankyrin repeat-containing domain"/>
    <property type="match status" value="2"/>
</dbReference>
<name>A0A7J7GED6_CAMSI</name>
<reference evidence="2 3" key="2">
    <citation type="submission" date="2020-07" db="EMBL/GenBank/DDBJ databases">
        <title>Genome assembly of wild tea tree DASZ reveals pedigree and selection history of tea varieties.</title>
        <authorList>
            <person name="Zhang W."/>
        </authorList>
    </citation>
    <scope>NUCLEOTIDE SEQUENCE [LARGE SCALE GENOMIC DNA]</scope>
    <source>
        <strain evidence="3">cv. G240</strain>
        <tissue evidence="2">Leaf</tissue>
    </source>
</reference>
<reference evidence="3" key="1">
    <citation type="journal article" date="2020" name="Nat. Commun.">
        <title>Genome assembly of wild tea tree DASZ reveals pedigree and selection history of tea varieties.</title>
        <authorList>
            <person name="Zhang W."/>
            <person name="Zhang Y."/>
            <person name="Qiu H."/>
            <person name="Guo Y."/>
            <person name="Wan H."/>
            <person name="Zhang X."/>
            <person name="Scossa F."/>
            <person name="Alseekh S."/>
            <person name="Zhang Q."/>
            <person name="Wang P."/>
            <person name="Xu L."/>
            <person name="Schmidt M.H."/>
            <person name="Jia X."/>
            <person name="Li D."/>
            <person name="Zhu A."/>
            <person name="Guo F."/>
            <person name="Chen W."/>
            <person name="Ni D."/>
            <person name="Usadel B."/>
            <person name="Fernie A.R."/>
            <person name="Wen W."/>
        </authorList>
    </citation>
    <scope>NUCLEOTIDE SEQUENCE [LARGE SCALE GENOMIC DNA]</scope>
    <source>
        <strain evidence="3">cv. G240</strain>
    </source>
</reference>
<dbReference type="InterPro" id="IPR002110">
    <property type="entry name" value="Ankyrin_rpt"/>
</dbReference>